<feature type="domain" description="Trichome birefringence-like C-terminal" evidence="8">
    <location>
        <begin position="257"/>
        <end position="479"/>
    </location>
</feature>
<evidence type="ECO:0000313" key="10">
    <source>
        <dbReference type="EMBL" id="RZC59338.1"/>
    </source>
</evidence>
<evidence type="ECO:0000256" key="5">
    <source>
        <dbReference type="ARBA" id="ARBA00022989"/>
    </source>
</evidence>
<evidence type="ECO:0000256" key="2">
    <source>
        <dbReference type="ARBA" id="ARBA00007727"/>
    </source>
</evidence>
<proteinExistence type="inferred from homology"/>
<dbReference type="Pfam" id="PF14416">
    <property type="entry name" value="PMR5N"/>
    <property type="match status" value="1"/>
</dbReference>
<keyword evidence="11" id="KW-1185">Reference proteome</keyword>
<evidence type="ECO:0000256" key="4">
    <source>
        <dbReference type="ARBA" id="ARBA00022968"/>
    </source>
</evidence>
<dbReference type="PANTHER" id="PTHR32285:SF208">
    <property type="entry name" value="PROTEIN TRICHOME BIREFRINGENCE-LIKE 2"/>
    <property type="match status" value="1"/>
</dbReference>
<organism evidence="10 11">
    <name type="scientific">Papaver somniferum</name>
    <name type="common">Opium poppy</name>
    <dbReference type="NCBI Taxonomy" id="3469"/>
    <lineage>
        <taxon>Eukaryota</taxon>
        <taxon>Viridiplantae</taxon>
        <taxon>Streptophyta</taxon>
        <taxon>Embryophyta</taxon>
        <taxon>Tracheophyta</taxon>
        <taxon>Spermatophyta</taxon>
        <taxon>Magnoliopsida</taxon>
        <taxon>Ranunculales</taxon>
        <taxon>Papaveraceae</taxon>
        <taxon>Papaveroideae</taxon>
        <taxon>Papaver</taxon>
    </lineage>
</organism>
<comment type="subcellular location">
    <subcellularLocation>
        <location evidence="1">Membrane</location>
        <topology evidence="1">Single-pass membrane protein</topology>
    </subcellularLocation>
</comment>
<dbReference type="Gramene" id="RZC59338">
    <property type="protein sequence ID" value="RZC59338"/>
    <property type="gene ID" value="C5167_006652"/>
</dbReference>
<dbReference type="GO" id="GO:0005794">
    <property type="term" value="C:Golgi apparatus"/>
    <property type="evidence" value="ECO:0007669"/>
    <property type="project" value="TreeGrafter"/>
</dbReference>
<dbReference type="InterPro" id="IPR025846">
    <property type="entry name" value="TBL_N"/>
</dbReference>
<reference evidence="10 11" key="1">
    <citation type="journal article" date="2018" name="Science">
        <title>The opium poppy genome and morphinan production.</title>
        <authorList>
            <person name="Guo L."/>
            <person name="Winzer T."/>
            <person name="Yang X."/>
            <person name="Li Y."/>
            <person name="Ning Z."/>
            <person name="He Z."/>
            <person name="Teodor R."/>
            <person name="Lu Y."/>
            <person name="Bowser T.A."/>
            <person name="Graham I.A."/>
            <person name="Ye K."/>
        </authorList>
    </citation>
    <scope>NUCLEOTIDE SEQUENCE [LARGE SCALE GENOMIC DNA]</scope>
    <source>
        <strain evidence="11">cv. HN1</strain>
        <tissue evidence="10">Leaves</tissue>
    </source>
</reference>
<keyword evidence="4" id="KW-0735">Signal-anchor</keyword>
<evidence type="ECO:0000259" key="9">
    <source>
        <dbReference type="Pfam" id="PF14416"/>
    </source>
</evidence>
<keyword evidence="6 7" id="KW-0472">Membrane</keyword>
<name>A0A4Y7JHR6_PAPSO</name>
<feature type="domain" description="Trichome birefringence-like N-terminal" evidence="9">
    <location>
        <begin position="176"/>
        <end position="228"/>
    </location>
</feature>
<dbReference type="PANTHER" id="PTHR32285">
    <property type="entry name" value="PROTEIN TRICHOME BIREFRINGENCE-LIKE 9-RELATED"/>
    <property type="match status" value="1"/>
</dbReference>
<evidence type="ECO:0000256" key="6">
    <source>
        <dbReference type="ARBA" id="ARBA00023136"/>
    </source>
</evidence>
<dbReference type="InterPro" id="IPR026057">
    <property type="entry name" value="TBL_C"/>
</dbReference>
<comment type="similarity">
    <text evidence="2">Belongs to the PC-esterase family. TBL subfamily.</text>
</comment>
<evidence type="ECO:0000256" key="7">
    <source>
        <dbReference type="SAM" id="Phobius"/>
    </source>
</evidence>
<keyword evidence="3 7" id="KW-0812">Transmembrane</keyword>
<dbReference type="GO" id="GO:0016413">
    <property type="term" value="F:O-acetyltransferase activity"/>
    <property type="evidence" value="ECO:0007669"/>
    <property type="project" value="InterPro"/>
</dbReference>
<dbReference type="Proteomes" id="UP000316621">
    <property type="component" value="Chromosome 4"/>
</dbReference>
<dbReference type="Pfam" id="PF13839">
    <property type="entry name" value="PC-Esterase"/>
    <property type="match status" value="1"/>
</dbReference>
<dbReference type="GO" id="GO:0016020">
    <property type="term" value="C:membrane"/>
    <property type="evidence" value="ECO:0007669"/>
    <property type="project" value="UniProtKB-SubCell"/>
</dbReference>
<evidence type="ECO:0000313" key="11">
    <source>
        <dbReference type="Proteomes" id="UP000316621"/>
    </source>
</evidence>
<protein>
    <submittedName>
        <fullName evidence="10">Uncharacterized protein</fullName>
    </submittedName>
</protein>
<evidence type="ECO:0000256" key="3">
    <source>
        <dbReference type="ARBA" id="ARBA00022692"/>
    </source>
</evidence>
<evidence type="ECO:0000256" key="1">
    <source>
        <dbReference type="ARBA" id="ARBA00004167"/>
    </source>
</evidence>
<accession>A0A4Y7JHR6</accession>
<keyword evidence="5 7" id="KW-1133">Transmembrane helix</keyword>
<dbReference type="AlphaFoldDB" id="A0A4Y7JHR6"/>
<dbReference type="EMBL" id="CM010718">
    <property type="protein sequence ID" value="RZC59338.1"/>
    <property type="molecule type" value="Genomic_DNA"/>
</dbReference>
<dbReference type="InterPro" id="IPR029962">
    <property type="entry name" value="TBL"/>
</dbReference>
<sequence>MRTLKIREKLCLLPGILSYHSPRKNGLSVVLFVFGCAVGASIFMLTAIIFTFPWISPSLMNPMLQNNLNLKFSFPYWQLSPSSTIITSNTTTIATATASTSFSSARNFSRTGNNETETYHMENSLKNSSVVFVDLPRVRELVVTKPPTSNYSSDSNSVLVETVQTNGDDSSDGIGSCDIFDGEWVRDNNKQPYYPPGSCPFVEGQNSACYNNGRRDDQFLKWQWKSQQTNARCDSNNIPSFLNATDFLERLRGKKLDYNCTVVFVWSPFLVNETNPINRRSKIDLRPETLRLDLVDQLASSVYRDADVVVFDSWHWWTGPKTNNGNNYFQEGNYLYPRLDMIKAYRKGVTTWGKWIDNNIDPNKTQIVFRGYSVSHYRGGRWNTGGKCNKETEPIMSDETYIERSPAQVNVLEKALRRMKTPVLYLNVSKLTYYRADAHPSVYGKNFTAQERIIALDHQDCVHWCLPGVPDTWNELLYASLLKAGKGSFGTQYF</sequence>
<gene>
    <name evidence="10" type="ORF">C5167_006652</name>
</gene>
<evidence type="ECO:0000259" key="8">
    <source>
        <dbReference type="Pfam" id="PF13839"/>
    </source>
</evidence>
<feature type="transmembrane region" description="Helical" evidence="7">
    <location>
        <begin position="29"/>
        <end position="55"/>
    </location>
</feature>